<dbReference type="GO" id="GO:0009451">
    <property type="term" value="P:RNA modification"/>
    <property type="evidence" value="ECO:0007669"/>
    <property type="project" value="InterPro"/>
</dbReference>
<dbReference type="Pfam" id="PF01535">
    <property type="entry name" value="PPR"/>
    <property type="match status" value="7"/>
</dbReference>
<dbReference type="Gene3D" id="1.25.40.10">
    <property type="entry name" value="Tetratricopeptide repeat domain"/>
    <property type="match status" value="5"/>
</dbReference>
<evidence type="ECO:0000256" key="2">
    <source>
        <dbReference type="ARBA" id="ARBA00022737"/>
    </source>
</evidence>
<reference evidence="5 6" key="1">
    <citation type="journal article" date="2018" name="PLoS Genet.">
        <title>Population sequencing reveals clonal diversity and ancestral inbreeding in the grapevine cultivar Chardonnay.</title>
        <authorList>
            <person name="Roach M.J."/>
            <person name="Johnson D.L."/>
            <person name="Bohlmann J."/>
            <person name="van Vuuren H.J."/>
            <person name="Jones S.J."/>
            <person name="Pretorius I.S."/>
            <person name="Schmidt S.A."/>
            <person name="Borneman A.R."/>
        </authorList>
    </citation>
    <scope>NUCLEOTIDE SEQUENCE [LARGE SCALE GENOMIC DNA]</scope>
    <source>
        <strain evidence="6">cv. Chardonnay</strain>
        <tissue evidence="5">Leaf</tissue>
    </source>
</reference>
<dbReference type="PROSITE" id="PS51375">
    <property type="entry name" value="PPR"/>
    <property type="match status" value="4"/>
</dbReference>
<dbReference type="FunFam" id="1.25.40.10:FF:000201">
    <property type="entry name" value="Pentatricopeptide repeat-containing protein mitochondrial"/>
    <property type="match status" value="1"/>
</dbReference>
<dbReference type="NCBIfam" id="TIGR00756">
    <property type="entry name" value="PPR"/>
    <property type="match status" value="3"/>
</dbReference>
<dbReference type="Proteomes" id="UP000288805">
    <property type="component" value="Unassembled WGS sequence"/>
</dbReference>
<dbReference type="Pfam" id="PF13041">
    <property type="entry name" value="PPR_2"/>
    <property type="match status" value="1"/>
</dbReference>
<dbReference type="Pfam" id="PF20431">
    <property type="entry name" value="E_motif"/>
    <property type="match status" value="1"/>
</dbReference>
<dbReference type="PANTHER" id="PTHR47926">
    <property type="entry name" value="PENTATRICOPEPTIDE REPEAT-CONTAINING PROTEIN"/>
    <property type="match status" value="1"/>
</dbReference>
<organism evidence="5 6">
    <name type="scientific">Vitis vinifera</name>
    <name type="common">Grape</name>
    <dbReference type="NCBI Taxonomy" id="29760"/>
    <lineage>
        <taxon>Eukaryota</taxon>
        <taxon>Viridiplantae</taxon>
        <taxon>Streptophyta</taxon>
        <taxon>Embryophyta</taxon>
        <taxon>Tracheophyta</taxon>
        <taxon>Spermatophyta</taxon>
        <taxon>Magnoliopsida</taxon>
        <taxon>eudicotyledons</taxon>
        <taxon>Gunneridae</taxon>
        <taxon>Pentapetalae</taxon>
        <taxon>rosids</taxon>
        <taxon>Vitales</taxon>
        <taxon>Vitaceae</taxon>
        <taxon>Viteae</taxon>
        <taxon>Vitis</taxon>
    </lineage>
</organism>
<feature type="repeat" description="PPR" evidence="4">
    <location>
        <begin position="91"/>
        <end position="125"/>
    </location>
</feature>
<comment type="similarity">
    <text evidence="3">Belongs to the PPR family. PCMP-E subfamily.</text>
</comment>
<dbReference type="AlphaFoldDB" id="A0A438K4V2"/>
<evidence type="ECO:0000256" key="4">
    <source>
        <dbReference type="PROSITE-ProRule" id="PRU00708"/>
    </source>
</evidence>
<dbReference type="EMBL" id="QGNW01000016">
    <property type="protein sequence ID" value="RVX16221.1"/>
    <property type="molecule type" value="Genomic_DNA"/>
</dbReference>
<dbReference type="FunFam" id="1.25.40.10:FF:000090">
    <property type="entry name" value="Pentatricopeptide repeat-containing protein, chloroplastic"/>
    <property type="match status" value="1"/>
</dbReference>
<feature type="repeat" description="PPR" evidence="4">
    <location>
        <begin position="293"/>
        <end position="327"/>
    </location>
</feature>
<dbReference type="InterPro" id="IPR002885">
    <property type="entry name" value="PPR_rpt"/>
</dbReference>
<evidence type="ECO:0000256" key="1">
    <source>
        <dbReference type="ARBA" id="ARBA00006643"/>
    </source>
</evidence>
<dbReference type="InterPro" id="IPR046960">
    <property type="entry name" value="PPR_At4g14850-like_plant"/>
</dbReference>
<protein>
    <submittedName>
        <fullName evidence="5">Pentatricopeptide repeat-containing protein, mitochondrial</fullName>
    </submittedName>
</protein>
<dbReference type="FunFam" id="1.25.40.10:FF:001729">
    <property type="entry name" value="Pentatricopeptide repeat-containing protein"/>
    <property type="match status" value="1"/>
</dbReference>
<evidence type="ECO:0000256" key="3">
    <source>
        <dbReference type="ARBA" id="ARBA00061659"/>
    </source>
</evidence>
<comment type="caution">
    <text evidence="5">The sequence shown here is derived from an EMBL/GenBank/DDBJ whole genome shotgun (WGS) entry which is preliminary data.</text>
</comment>
<evidence type="ECO:0000313" key="5">
    <source>
        <dbReference type="EMBL" id="RVX16221.1"/>
    </source>
</evidence>
<gene>
    <name evidence="5" type="primary">PCMP-E88_1</name>
    <name evidence="5" type="ORF">CK203_014337</name>
</gene>
<comment type="similarity">
    <text evidence="1">Belongs to the PPR family. PCMP-H subfamily.</text>
</comment>
<dbReference type="FunFam" id="1.25.40.10:FF:000343">
    <property type="entry name" value="Pentatricopeptide repeat-containing protein At3g58590"/>
    <property type="match status" value="1"/>
</dbReference>
<accession>A0A438K4V2</accession>
<evidence type="ECO:0000313" key="6">
    <source>
        <dbReference type="Proteomes" id="UP000288805"/>
    </source>
</evidence>
<name>A0A438K4V2_VITVI</name>
<dbReference type="PANTHER" id="PTHR47926:SF435">
    <property type="entry name" value="PENTACOTRIPEPTIDE-REPEAT REGION OF PRORP DOMAIN-CONTAINING PROTEIN"/>
    <property type="match status" value="1"/>
</dbReference>
<dbReference type="FunFam" id="1.25.40.10:FF:000694">
    <property type="entry name" value="Pentatricopeptide repeat-containing protein At3g50420"/>
    <property type="match status" value="1"/>
</dbReference>
<keyword evidence="2" id="KW-0677">Repeat</keyword>
<dbReference type="InterPro" id="IPR011990">
    <property type="entry name" value="TPR-like_helical_dom_sf"/>
</dbReference>
<feature type="repeat" description="PPR" evidence="4">
    <location>
        <begin position="597"/>
        <end position="631"/>
    </location>
</feature>
<feature type="repeat" description="PPR" evidence="4">
    <location>
        <begin position="495"/>
        <end position="529"/>
    </location>
</feature>
<dbReference type="InterPro" id="IPR046848">
    <property type="entry name" value="E_motif"/>
</dbReference>
<proteinExistence type="inferred from homology"/>
<sequence>MLRNQHHVYTSKSCNCSSSLSFRNDPTALSTALTHSANSKCILLGSQIHAQIIKLGFCNDIFSQNNLIKMYTKCGFLASGLKVFGEMPMKNLVSWTLVVSGAVQNGEFEMGLGVYFEMIRTGLVPNEFALGCVTKACAALGGKELGLCVHCFALKVGMEKNPFVGSSILNMYAKLGDIEDAERVFECMDNLVVGCWNAMIGGYAQCSYGFESLKIVSMMQYKGISMDAFTFINALKGCLVVGNLNFGRQIHGLIIQSEVGFSTAVMNSLMDMYFKNGGGLYALKVFDRLQDKDIISWNTVFAGLSQGDDAREIGRFFHKLMLTGLKPNCVTFSILFRFCGEALDLVSGLQFHCLAFRFGISDEVSVTSSLINMFSRCGAMRMACLVFDSAPFKSIHTCNEMISGYNLNCHNAEALNLFCNLNGLGLEADECTFSSALEACFRTENQKLGRQMHGTIVKSGFASQGYVCSSLLKCYVGFGLLDDSFEFFNGVERLDLVSWGAMISALVHKGYSSEAIGLLNRLKEAGGKPDEFIFGSIFNCCAGIAAYRQTKSVHSLVVKMGYEAHVFVASAVIDAYAKCGDIENARRVFDQTSRFRDVILFNTMVMAYAHHGLVREAVETFEKMKLATLEPSQATFVSVISACSHLGLVEQGDIFFKSMNLDYGMDPSPDNYGCLVDLFSRNGFLEDAKHIIETMPFPPWPAIWRSLLNGCRIHGNKELGEWAAKKLLQLVPENDAAYVLLSKVYSEEGSWSDAAKESSVPNTWKQAHPGSPRTSLPKAIIAFPWGNTRNQSWIYQPLSSPIMLSFKAKQDEQVMVKNVVDSSYKFDLLSAIPSLVWSRLPSYWALQREILLKKDVEAKGRLKLLLVKFCLEGKLEEEMKNVINNRILTAHVSSGICSRMRLGHTWKVIFSRLRALLLADFSW</sequence>
<dbReference type="FunFam" id="1.25.40.10:FF:000196">
    <property type="entry name" value="Pentatricopeptide repeat-containing protein At4g14850"/>
    <property type="match status" value="1"/>
</dbReference>
<dbReference type="GO" id="GO:0003723">
    <property type="term" value="F:RNA binding"/>
    <property type="evidence" value="ECO:0007669"/>
    <property type="project" value="InterPro"/>
</dbReference>